<evidence type="ECO:0000313" key="1">
    <source>
        <dbReference type="EMBL" id="OGZ22333.1"/>
    </source>
</evidence>
<dbReference type="STRING" id="1801668.A3D46_00490"/>
<reference evidence="1 2" key="1">
    <citation type="journal article" date="2016" name="Nat. Commun.">
        <title>Thousands of microbial genomes shed light on interconnected biogeochemical processes in an aquifer system.</title>
        <authorList>
            <person name="Anantharaman K."/>
            <person name="Brown C.T."/>
            <person name="Hug L.A."/>
            <person name="Sharon I."/>
            <person name="Castelle C.J."/>
            <person name="Probst A.J."/>
            <person name="Thomas B.C."/>
            <person name="Singh A."/>
            <person name="Wilkins M.J."/>
            <person name="Karaoz U."/>
            <person name="Brodie E.L."/>
            <person name="Williams K.H."/>
            <person name="Hubbard S.S."/>
            <person name="Banfield J.F."/>
        </authorList>
    </citation>
    <scope>NUCLEOTIDE SEQUENCE [LARGE SCALE GENOMIC DNA]</scope>
</reference>
<comment type="caution">
    <text evidence="1">The sequence shown here is derived from an EMBL/GenBank/DDBJ whole genome shotgun (WGS) entry which is preliminary data.</text>
</comment>
<name>A0A1G2E8Y6_9BACT</name>
<dbReference type="InterPro" id="IPR029069">
    <property type="entry name" value="HotDog_dom_sf"/>
</dbReference>
<proteinExistence type="predicted"/>
<protein>
    <recommendedName>
        <fullName evidence="3">Thioesterase domain-containing protein</fullName>
    </recommendedName>
</protein>
<sequence length="138" mass="16011">MPNEKFRYPVLVGFGDANVEGTIYWSRYFEWFGKAREVFLFYFCPDFLALYKSGLRIDTHETNIKHLSPGFFGDKIILEMHVGEIKKVSVNLAVDFIREADQKKIAEGWQVTVFTNCEGNLTPIPPEIREPLLKYLAE</sequence>
<dbReference type="EMBL" id="MHMD01000001">
    <property type="protein sequence ID" value="OGZ22333.1"/>
    <property type="molecule type" value="Genomic_DNA"/>
</dbReference>
<dbReference type="Proteomes" id="UP000178703">
    <property type="component" value="Unassembled WGS sequence"/>
</dbReference>
<dbReference type="Pfam" id="PF13279">
    <property type="entry name" value="4HBT_2"/>
    <property type="match status" value="1"/>
</dbReference>
<gene>
    <name evidence="1" type="ORF">A3D46_00490</name>
</gene>
<dbReference type="SUPFAM" id="SSF54637">
    <property type="entry name" value="Thioesterase/thiol ester dehydrase-isomerase"/>
    <property type="match status" value="1"/>
</dbReference>
<evidence type="ECO:0008006" key="3">
    <source>
        <dbReference type="Google" id="ProtNLM"/>
    </source>
</evidence>
<dbReference type="AlphaFoldDB" id="A0A1G2E8Y6"/>
<dbReference type="Gene3D" id="3.10.129.10">
    <property type="entry name" value="Hotdog Thioesterase"/>
    <property type="match status" value="1"/>
</dbReference>
<evidence type="ECO:0000313" key="2">
    <source>
        <dbReference type="Proteomes" id="UP000178703"/>
    </source>
</evidence>
<organism evidence="1 2">
    <name type="scientific">Candidatus Nealsonbacteria bacterium RIFCSPHIGHO2_02_FULL_43_13</name>
    <dbReference type="NCBI Taxonomy" id="1801668"/>
    <lineage>
        <taxon>Bacteria</taxon>
        <taxon>Candidatus Nealsoniibacteriota</taxon>
    </lineage>
</organism>
<accession>A0A1G2E8Y6</accession>
<dbReference type="CDD" id="cd00586">
    <property type="entry name" value="4HBT"/>
    <property type="match status" value="1"/>
</dbReference>